<sequence>MDQKVSELKERCSELKKKELALKEQIDRSERGKGFLKRTKGGDVFVLRRQLADVQNELAASVLAYKKEKKELHVCTMLKVRHAFKGMYDANHDLAVQSQVAFECLREIVEQVPAVSTQDVNRMNYQAKPITKELVDQLKANLSSSAQRTVRRRSEPPRRQGPSSPPPPYTPTAPPETVQRSHVSDSYLLRGDRTSNLHPEAETTPIRAPPRNDSSHVRSSRLYPDLPPNPYAVQRNTVVA</sequence>
<dbReference type="InterPro" id="IPR027267">
    <property type="entry name" value="AH/BAR_dom_sf"/>
</dbReference>
<dbReference type="Gene3D" id="1.20.1270.60">
    <property type="entry name" value="Arfaptin homology (AH) domain/BAR domain"/>
    <property type="match status" value="1"/>
</dbReference>
<feature type="region of interest" description="Disordered" evidence="1">
    <location>
        <begin position="142"/>
        <end position="240"/>
    </location>
</feature>
<protein>
    <submittedName>
        <fullName evidence="3">IMD domain-containing protein</fullName>
    </submittedName>
</protein>
<evidence type="ECO:0000313" key="2">
    <source>
        <dbReference type="Proteomes" id="UP000095287"/>
    </source>
</evidence>
<name>A0A1I7YV15_9BILA</name>
<dbReference type="AlphaFoldDB" id="A0A1I7YV15"/>
<feature type="compositionally biased region" description="Basic and acidic residues" evidence="1">
    <location>
        <begin position="190"/>
        <end position="201"/>
    </location>
</feature>
<organism evidence="2 3">
    <name type="scientific">Steinernema glaseri</name>
    <dbReference type="NCBI Taxonomy" id="37863"/>
    <lineage>
        <taxon>Eukaryota</taxon>
        <taxon>Metazoa</taxon>
        <taxon>Ecdysozoa</taxon>
        <taxon>Nematoda</taxon>
        <taxon>Chromadorea</taxon>
        <taxon>Rhabditida</taxon>
        <taxon>Tylenchina</taxon>
        <taxon>Panagrolaimomorpha</taxon>
        <taxon>Strongyloidoidea</taxon>
        <taxon>Steinernematidae</taxon>
        <taxon>Steinernema</taxon>
    </lineage>
</organism>
<accession>A0A1I7YV15</accession>
<evidence type="ECO:0000256" key="1">
    <source>
        <dbReference type="SAM" id="MobiDB-lite"/>
    </source>
</evidence>
<proteinExistence type="predicted"/>
<keyword evidence="2" id="KW-1185">Reference proteome</keyword>
<feature type="compositionally biased region" description="Pro residues" evidence="1">
    <location>
        <begin position="163"/>
        <end position="174"/>
    </location>
</feature>
<reference evidence="3" key="1">
    <citation type="submission" date="2016-11" db="UniProtKB">
        <authorList>
            <consortium name="WormBaseParasite"/>
        </authorList>
    </citation>
    <scope>IDENTIFICATION</scope>
</reference>
<dbReference type="Proteomes" id="UP000095287">
    <property type="component" value="Unplaced"/>
</dbReference>
<dbReference type="WBParaSite" id="L893_g20029.t1">
    <property type="protein sequence ID" value="L893_g20029.t1"/>
    <property type="gene ID" value="L893_g20029"/>
</dbReference>
<evidence type="ECO:0000313" key="3">
    <source>
        <dbReference type="WBParaSite" id="L893_g20029.t1"/>
    </source>
</evidence>